<accession>A0ABR0F6D5</accession>
<gene>
    <name evidence="2" type="ORF">QC761_704310</name>
</gene>
<name>A0ABR0F6D5_9PEZI</name>
<dbReference type="RefSeq" id="XP_062727783.1">
    <property type="nucleotide sequence ID" value="XM_062882007.1"/>
</dbReference>
<evidence type="ECO:0000259" key="1">
    <source>
        <dbReference type="Pfam" id="PF20150"/>
    </source>
</evidence>
<sequence length="316" mass="36806">MLLRSRRIITQTNATPTFPFDKLPRELQDEVWKNSDEVDTLWRPTVQAQNSLELARDMIGPKDANGKWLARFRFEYFVSRRIPTLAHVCRNSRQIIQAHASAPEQTLKDRNSLWYKNTWNDFYGLIVVLEEIYAENNQSLLPILPKGSYLVLELPYGHRHGPIHNLAQGRRLLEVILAAKHDQIKVLLPSPKHHKLSKTPINEKLAAQARFWYDNPLLVSIHDLRCWNELRDYCRSAGETWPFIESVLKGRKTRDAMVEEALRPLVGLWNRENKHREDRGFDKLKPLPSIDVVAEVWFTHSSAGYSRMTLSRGGWD</sequence>
<reference evidence="2 3" key="1">
    <citation type="journal article" date="2023" name="bioRxiv">
        <title>High-quality genome assemblies of four members of thePodospora anserinaspecies complex.</title>
        <authorList>
            <person name="Ament-Velasquez S.L."/>
            <person name="Vogan A.A."/>
            <person name="Wallerman O."/>
            <person name="Hartmann F."/>
            <person name="Gautier V."/>
            <person name="Silar P."/>
            <person name="Giraud T."/>
            <person name="Johannesson H."/>
        </authorList>
    </citation>
    <scope>NUCLEOTIDE SEQUENCE [LARGE SCALE GENOMIC DNA]</scope>
    <source>
        <strain evidence="2 3">CBS 112042</strain>
    </source>
</reference>
<keyword evidence="3" id="KW-1185">Reference proteome</keyword>
<proteinExistence type="predicted"/>
<dbReference type="Proteomes" id="UP001322138">
    <property type="component" value="Unassembled WGS sequence"/>
</dbReference>
<comment type="caution">
    <text evidence="2">The sequence shown here is derived from an EMBL/GenBank/DDBJ whole genome shotgun (WGS) entry which is preliminary data.</text>
</comment>
<dbReference type="GeneID" id="87901489"/>
<dbReference type="EMBL" id="JAFFGZ010000009">
    <property type="protein sequence ID" value="KAK4638807.1"/>
    <property type="molecule type" value="Genomic_DNA"/>
</dbReference>
<dbReference type="Pfam" id="PF20150">
    <property type="entry name" value="2EXR"/>
    <property type="match status" value="1"/>
</dbReference>
<feature type="domain" description="2EXR" evidence="1">
    <location>
        <begin position="19"/>
        <end position="101"/>
    </location>
</feature>
<evidence type="ECO:0000313" key="2">
    <source>
        <dbReference type="EMBL" id="KAK4638807.1"/>
    </source>
</evidence>
<evidence type="ECO:0000313" key="3">
    <source>
        <dbReference type="Proteomes" id="UP001322138"/>
    </source>
</evidence>
<organism evidence="2 3">
    <name type="scientific">Podospora bellae-mahoneyi</name>
    <dbReference type="NCBI Taxonomy" id="2093777"/>
    <lineage>
        <taxon>Eukaryota</taxon>
        <taxon>Fungi</taxon>
        <taxon>Dikarya</taxon>
        <taxon>Ascomycota</taxon>
        <taxon>Pezizomycotina</taxon>
        <taxon>Sordariomycetes</taxon>
        <taxon>Sordariomycetidae</taxon>
        <taxon>Sordariales</taxon>
        <taxon>Podosporaceae</taxon>
        <taxon>Podospora</taxon>
    </lineage>
</organism>
<protein>
    <recommendedName>
        <fullName evidence="1">2EXR domain-containing protein</fullName>
    </recommendedName>
</protein>
<dbReference type="InterPro" id="IPR045518">
    <property type="entry name" value="2EXR"/>
</dbReference>